<feature type="region of interest" description="Disordered" evidence="1">
    <location>
        <begin position="89"/>
        <end position="108"/>
    </location>
</feature>
<dbReference type="Proteomes" id="UP000279994">
    <property type="component" value="Unassembled WGS sequence"/>
</dbReference>
<proteinExistence type="predicted"/>
<organism evidence="3 4">
    <name type="scientific">Nocardioides pocheonensis</name>
    <dbReference type="NCBI Taxonomy" id="661485"/>
    <lineage>
        <taxon>Bacteria</taxon>
        <taxon>Bacillati</taxon>
        <taxon>Actinomycetota</taxon>
        <taxon>Actinomycetes</taxon>
        <taxon>Propionibacteriales</taxon>
        <taxon>Nocardioidaceae</taxon>
        <taxon>Nocardioides</taxon>
    </lineage>
</organism>
<keyword evidence="4" id="KW-1185">Reference proteome</keyword>
<keyword evidence="2" id="KW-0812">Transmembrane</keyword>
<dbReference type="AlphaFoldDB" id="A0A3N0GW22"/>
<dbReference type="EMBL" id="RJSF01000009">
    <property type="protein sequence ID" value="RNM16338.1"/>
    <property type="molecule type" value="Genomic_DNA"/>
</dbReference>
<accession>A0A3N0GW22</accession>
<evidence type="ECO:0000313" key="3">
    <source>
        <dbReference type="EMBL" id="RNM16338.1"/>
    </source>
</evidence>
<sequence>MTGVGKHTGPPVEPRPLPRRRLLVLAVGVTLTVVAWGFLVWAAIDFGSQARSGEKLAWVFLGLATIGATACLFLALILLTRLIRTITSGEQEEAESRPVVPGGRRAAR</sequence>
<keyword evidence="2" id="KW-0472">Membrane</keyword>
<comment type="caution">
    <text evidence="3">The sequence shown here is derived from an EMBL/GenBank/DDBJ whole genome shotgun (WGS) entry which is preliminary data.</text>
</comment>
<evidence type="ECO:0000256" key="2">
    <source>
        <dbReference type="SAM" id="Phobius"/>
    </source>
</evidence>
<keyword evidence="2" id="KW-1133">Transmembrane helix</keyword>
<feature type="transmembrane region" description="Helical" evidence="2">
    <location>
        <begin position="22"/>
        <end position="44"/>
    </location>
</feature>
<reference evidence="3 4" key="1">
    <citation type="submission" date="2018-11" db="EMBL/GenBank/DDBJ databases">
        <authorList>
            <person name="Li F."/>
        </authorList>
    </citation>
    <scope>NUCLEOTIDE SEQUENCE [LARGE SCALE GENOMIC DNA]</scope>
    <source>
        <strain evidence="3 4">Gsoil 818</strain>
    </source>
</reference>
<evidence type="ECO:0000256" key="1">
    <source>
        <dbReference type="SAM" id="MobiDB-lite"/>
    </source>
</evidence>
<feature type="transmembrane region" description="Helical" evidence="2">
    <location>
        <begin position="56"/>
        <end position="79"/>
    </location>
</feature>
<gene>
    <name evidence="3" type="ORF">EFL26_05160</name>
</gene>
<evidence type="ECO:0000313" key="4">
    <source>
        <dbReference type="Proteomes" id="UP000279994"/>
    </source>
</evidence>
<name>A0A3N0GW22_9ACTN</name>
<protein>
    <submittedName>
        <fullName evidence="3">Uncharacterized protein</fullName>
    </submittedName>
</protein>